<protein>
    <submittedName>
        <fullName evidence="7">EIF2A-domain-containing protein</fullName>
    </submittedName>
</protein>
<keyword evidence="3" id="KW-0677">Repeat</keyword>
<evidence type="ECO:0000256" key="5">
    <source>
        <dbReference type="SAM" id="MobiDB-lite"/>
    </source>
</evidence>
<accession>A0AAD3GZT1</accession>
<dbReference type="AlphaFoldDB" id="A0AAD3GZT1"/>
<feature type="domain" description="Translation initiation factor beta propellor-like" evidence="6">
    <location>
        <begin position="256"/>
        <end position="464"/>
    </location>
</feature>
<dbReference type="InterPro" id="IPR013979">
    <property type="entry name" value="TIF_beta_prop-like"/>
</dbReference>
<dbReference type="GO" id="GO:0000049">
    <property type="term" value="F:tRNA binding"/>
    <property type="evidence" value="ECO:0007669"/>
    <property type="project" value="TreeGrafter"/>
</dbReference>
<gene>
    <name evidence="7" type="ORF">CTEN210_01133</name>
</gene>
<organism evidence="7 8">
    <name type="scientific">Chaetoceros tenuissimus</name>
    <dbReference type="NCBI Taxonomy" id="426638"/>
    <lineage>
        <taxon>Eukaryota</taxon>
        <taxon>Sar</taxon>
        <taxon>Stramenopiles</taxon>
        <taxon>Ochrophyta</taxon>
        <taxon>Bacillariophyta</taxon>
        <taxon>Coscinodiscophyceae</taxon>
        <taxon>Chaetocerotophycidae</taxon>
        <taxon>Chaetocerotales</taxon>
        <taxon>Chaetocerotaceae</taxon>
        <taxon>Chaetoceros</taxon>
    </lineage>
</organism>
<feature type="region of interest" description="Disordered" evidence="5">
    <location>
        <begin position="497"/>
        <end position="518"/>
    </location>
</feature>
<sequence length="687" mass="75033">MSSDNTKRPPCHILFRSKKVVELFTIDENGSDNDSKKKSIKLANGMSTLHSFSPSGSKLIVHLPSSGVQLFDIAAITDSSSSTETAAPIATLGNSKGVQFMSFSSKGTYIVTYEKATKPTEGQTPLPNLKIWSSKDGSFLYGFYMKNIRRSQWPPVQWTHDEQLAFHLANSNEIHVYNGNCFSTNEKRFTNKIKCPGTFSFQLPQTFVPTIGSEEDKYLLSTFVQESKGKPAKVSLMRYPDYLGTENKSKPMLVNKSFYQAEECSIKFSPKGDSALVLTTTSVDTSGDSYYGSTNLYLLLSENRSGLNGEALSVPLPGASKGNVTGPVLDVAWMPNPTKPAAFCVISGRMPAMASLHNGLTAEPTFLFGNAHRNTIVFSPHGRFVTLGGFGNLAGGMDFYDRNKLKKIPQYCPNTGADLGANGNTASCAVGYGWSPSSRYFMVSTTTPRMNVDNGVRLYKYNGLEICDPKIVSWDNSNYAPDQLLAAEFVPALFEKYPDRSQSPAPKRKEGEPGTAPEAAAAAAAAPAAYVPPVGRYVPPGARKGGGLSLAERMRKEREGSTIGATKVTAKTSVPGLPGKKLPVGMAASNANDGGKSKNALKKERQRLTKQKKEQEEKEEKERLEKEEKERLEATRNDPAKQAKKLKKTLKQIEELKKKDPFTLNEDQKKKVASESELLEKLAALNV</sequence>
<comment type="caution">
    <text evidence="7">The sequence shown here is derived from an EMBL/GenBank/DDBJ whole genome shotgun (WGS) entry which is preliminary data.</text>
</comment>
<dbReference type="SUPFAM" id="SSF82171">
    <property type="entry name" value="DPP6 N-terminal domain-like"/>
    <property type="match status" value="1"/>
</dbReference>
<dbReference type="Pfam" id="PF08662">
    <property type="entry name" value="eIF2A"/>
    <property type="match status" value="1"/>
</dbReference>
<keyword evidence="4" id="KW-0648">Protein biosynthesis</keyword>
<dbReference type="GO" id="GO:0043022">
    <property type="term" value="F:ribosome binding"/>
    <property type="evidence" value="ECO:0007669"/>
    <property type="project" value="TreeGrafter"/>
</dbReference>
<reference evidence="7 8" key="1">
    <citation type="journal article" date="2021" name="Sci. Rep.">
        <title>The genome of the diatom Chaetoceros tenuissimus carries an ancient integrated fragment of an extant virus.</title>
        <authorList>
            <person name="Hongo Y."/>
            <person name="Kimura K."/>
            <person name="Takaki Y."/>
            <person name="Yoshida Y."/>
            <person name="Baba S."/>
            <person name="Kobayashi G."/>
            <person name="Nagasaki K."/>
            <person name="Hano T."/>
            <person name="Tomaru Y."/>
        </authorList>
    </citation>
    <scope>NUCLEOTIDE SEQUENCE [LARGE SCALE GENOMIC DNA]</scope>
    <source>
        <strain evidence="7 8">NIES-3715</strain>
    </source>
</reference>
<evidence type="ECO:0000256" key="2">
    <source>
        <dbReference type="ARBA" id="ARBA00022574"/>
    </source>
</evidence>
<evidence type="ECO:0000256" key="1">
    <source>
        <dbReference type="ARBA" id="ARBA00022540"/>
    </source>
</evidence>
<evidence type="ECO:0000256" key="4">
    <source>
        <dbReference type="ARBA" id="ARBA00022917"/>
    </source>
</evidence>
<keyword evidence="1" id="KW-0396">Initiation factor</keyword>
<dbReference type="InterPro" id="IPR011387">
    <property type="entry name" value="TIF2A"/>
</dbReference>
<proteinExistence type="predicted"/>
<dbReference type="PANTHER" id="PTHR13227:SF0">
    <property type="entry name" value="EUKARYOTIC TRANSLATION INITIATION FACTOR 2A"/>
    <property type="match status" value="1"/>
</dbReference>
<keyword evidence="8" id="KW-1185">Reference proteome</keyword>
<feature type="region of interest" description="Disordered" evidence="5">
    <location>
        <begin position="554"/>
        <end position="647"/>
    </location>
</feature>
<evidence type="ECO:0000256" key="3">
    <source>
        <dbReference type="ARBA" id="ARBA00022737"/>
    </source>
</evidence>
<dbReference type="PANTHER" id="PTHR13227">
    <property type="entry name" value="EUKARYOTIC TRANSLATION INITIATION FACTOR 2A"/>
    <property type="match status" value="1"/>
</dbReference>
<evidence type="ECO:0000259" key="6">
    <source>
        <dbReference type="Pfam" id="PF08662"/>
    </source>
</evidence>
<evidence type="ECO:0000313" key="7">
    <source>
        <dbReference type="EMBL" id="GFH44659.1"/>
    </source>
</evidence>
<feature type="compositionally biased region" description="Basic and acidic residues" evidence="5">
    <location>
        <begin position="601"/>
        <end position="641"/>
    </location>
</feature>
<dbReference type="GO" id="GO:0022627">
    <property type="term" value="C:cytosolic small ribosomal subunit"/>
    <property type="evidence" value="ECO:0007669"/>
    <property type="project" value="TreeGrafter"/>
</dbReference>
<dbReference type="EMBL" id="BLLK01000020">
    <property type="protein sequence ID" value="GFH44659.1"/>
    <property type="molecule type" value="Genomic_DNA"/>
</dbReference>
<dbReference type="GO" id="GO:0003743">
    <property type="term" value="F:translation initiation factor activity"/>
    <property type="evidence" value="ECO:0007669"/>
    <property type="project" value="UniProtKB-KW"/>
</dbReference>
<name>A0AAD3GZT1_9STRA</name>
<keyword evidence="2" id="KW-0853">WD repeat</keyword>
<dbReference type="GO" id="GO:0003729">
    <property type="term" value="F:mRNA binding"/>
    <property type="evidence" value="ECO:0007669"/>
    <property type="project" value="TreeGrafter"/>
</dbReference>
<dbReference type="Proteomes" id="UP001054902">
    <property type="component" value="Unassembled WGS sequence"/>
</dbReference>
<evidence type="ECO:0000313" key="8">
    <source>
        <dbReference type="Proteomes" id="UP001054902"/>
    </source>
</evidence>